<feature type="transmembrane region" description="Helical" evidence="9">
    <location>
        <begin position="191"/>
        <end position="208"/>
    </location>
</feature>
<feature type="transmembrane region" description="Helical" evidence="9">
    <location>
        <begin position="161"/>
        <end position="179"/>
    </location>
</feature>
<dbReference type="PANTHER" id="PTHR31806:SF1">
    <property type="entry name" value="PURINE-CYTOSINE PERMEASE FCY2-RELATED"/>
    <property type="match status" value="1"/>
</dbReference>
<dbReference type="InterPro" id="IPR001248">
    <property type="entry name" value="Pur-cyt_permease"/>
</dbReference>
<feature type="transmembrane region" description="Helical" evidence="9">
    <location>
        <begin position="75"/>
        <end position="100"/>
    </location>
</feature>
<sequence>MANSAQRRAQTPGAARDVGGKADRFGRVERAGVDFVPIAARRSTPGNLFRVFVGGNLALSVVIFGWLPISFGLSFWQAVASSAVGLVIGLGLMVPMTLLGTRTGTNNPVSSGAHFGMRGRLLGSTLTLLFAIAYAAIAVWTSGEALVAGAHRLFGTAQNDTAFLIGYAIIAVEVVLIALFGHGTIVALQKVIIPVAGILLCLGVLAYAPGFDPAAPAADYLLGDFWPTWLFAVTISIGGPLSYAPSVGDYTRRISPRRFSDRQVALAASAGIFTGLFATAVFGAFTASTFPVLSESYVADLVAAAPTWYLVPLLVLAVFGGFGQGVINIYASGLDLESIIPRLTRTQTTLITSGIAVVVMYLGVIAADAISSITAMTVVLNAFAGTWVVINGIGFLVARRGRYDPVALQRFGFGLSGGRYWFSRGWNLRAVIPFLVGASAGLLTVQNELYAAPLADVAGGVDISLPVSMIVGGGLYLCALRVWPETGVDDDVPALAEEARR</sequence>
<evidence type="ECO:0000256" key="2">
    <source>
        <dbReference type="ARBA" id="ARBA00008974"/>
    </source>
</evidence>
<evidence type="ECO:0000256" key="7">
    <source>
        <dbReference type="PIRNR" id="PIRNR002744"/>
    </source>
</evidence>
<dbReference type="PIRSF" id="PIRSF002744">
    <property type="entry name" value="Pur-cyt_permease"/>
    <property type="match status" value="1"/>
</dbReference>
<feature type="region of interest" description="Disordered" evidence="8">
    <location>
        <begin position="1"/>
        <end position="20"/>
    </location>
</feature>
<keyword evidence="3 7" id="KW-0813">Transport</keyword>
<keyword evidence="5 9" id="KW-1133">Transmembrane helix</keyword>
<evidence type="ECO:0000256" key="8">
    <source>
        <dbReference type="SAM" id="MobiDB-lite"/>
    </source>
</evidence>
<dbReference type="Pfam" id="PF02133">
    <property type="entry name" value="Transp_cyt_pur"/>
    <property type="match status" value="1"/>
</dbReference>
<accession>A0A7T4A003</accession>
<evidence type="ECO:0000256" key="3">
    <source>
        <dbReference type="ARBA" id="ARBA00022448"/>
    </source>
</evidence>
<proteinExistence type="inferred from homology"/>
<comment type="similarity">
    <text evidence="2 7">Belongs to the purine-cytosine permease (2.A.39) family.</text>
</comment>
<feature type="transmembrane region" description="Helical" evidence="9">
    <location>
        <begin position="426"/>
        <end position="443"/>
    </location>
</feature>
<keyword evidence="4 9" id="KW-0812">Transmembrane</keyword>
<dbReference type="RefSeq" id="WP_198499828.1">
    <property type="nucleotide sequence ID" value="NZ_CP065989.1"/>
</dbReference>
<feature type="transmembrane region" description="Helical" evidence="9">
    <location>
        <begin position="121"/>
        <end position="141"/>
    </location>
</feature>
<comment type="subcellular location">
    <subcellularLocation>
        <location evidence="1">Membrane</location>
        <topology evidence="1">Multi-pass membrane protein</topology>
    </subcellularLocation>
</comment>
<dbReference type="Proteomes" id="UP000595374">
    <property type="component" value="Chromosome"/>
</dbReference>
<evidence type="ECO:0000256" key="9">
    <source>
        <dbReference type="SAM" id="Phobius"/>
    </source>
</evidence>
<dbReference type="AlphaFoldDB" id="A0A7T4A003"/>
<name>A0A7T4A003_9MICO</name>
<dbReference type="PANTHER" id="PTHR31806">
    <property type="entry name" value="PURINE-CYTOSINE PERMEASE FCY2-RELATED"/>
    <property type="match status" value="1"/>
</dbReference>
<feature type="transmembrane region" description="Helical" evidence="9">
    <location>
        <begin position="463"/>
        <end position="483"/>
    </location>
</feature>
<evidence type="ECO:0000256" key="4">
    <source>
        <dbReference type="ARBA" id="ARBA00022692"/>
    </source>
</evidence>
<organism evidence="10 11">
    <name type="scientific">Brevibacterium casei</name>
    <dbReference type="NCBI Taxonomy" id="33889"/>
    <lineage>
        <taxon>Bacteria</taxon>
        <taxon>Bacillati</taxon>
        <taxon>Actinomycetota</taxon>
        <taxon>Actinomycetes</taxon>
        <taxon>Micrococcales</taxon>
        <taxon>Brevibacteriaceae</taxon>
        <taxon>Brevibacterium</taxon>
    </lineage>
</organism>
<dbReference type="Gene3D" id="1.10.4160.10">
    <property type="entry name" value="Hydantoin permease"/>
    <property type="match status" value="1"/>
</dbReference>
<feature type="transmembrane region" description="Helical" evidence="9">
    <location>
        <begin position="48"/>
        <end position="69"/>
    </location>
</feature>
<feature type="transmembrane region" description="Helical" evidence="9">
    <location>
        <begin position="307"/>
        <end position="327"/>
    </location>
</feature>
<dbReference type="InterPro" id="IPR026030">
    <property type="entry name" value="Pur-cyt_permease_Fcy2/21/22"/>
</dbReference>
<evidence type="ECO:0000256" key="1">
    <source>
        <dbReference type="ARBA" id="ARBA00004141"/>
    </source>
</evidence>
<evidence type="ECO:0000313" key="10">
    <source>
        <dbReference type="EMBL" id="QQB14776.1"/>
    </source>
</evidence>
<evidence type="ECO:0000313" key="11">
    <source>
        <dbReference type="Proteomes" id="UP000595374"/>
    </source>
</evidence>
<dbReference type="GO" id="GO:0022857">
    <property type="term" value="F:transmembrane transporter activity"/>
    <property type="evidence" value="ECO:0007669"/>
    <property type="project" value="InterPro"/>
</dbReference>
<feature type="transmembrane region" description="Helical" evidence="9">
    <location>
        <begin position="264"/>
        <end position="287"/>
    </location>
</feature>
<feature type="transmembrane region" description="Helical" evidence="9">
    <location>
        <begin position="228"/>
        <end position="244"/>
    </location>
</feature>
<evidence type="ECO:0000256" key="6">
    <source>
        <dbReference type="ARBA" id="ARBA00023136"/>
    </source>
</evidence>
<gene>
    <name evidence="10" type="ORF">I6H47_01995</name>
</gene>
<feature type="transmembrane region" description="Helical" evidence="9">
    <location>
        <begin position="373"/>
        <end position="398"/>
    </location>
</feature>
<evidence type="ECO:0000256" key="5">
    <source>
        <dbReference type="ARBA" id="ARBA00022989"/>
    </source>
</evidence>
<keyword evidence="6 7" id="KW-0472">Membrane</keyword>
<feature type="transmembrane region" description="Helical" evidence="9">
    <location>
        <begin position="348"/>
        <end position="367"/>
    </location>
</feature>
<reference evidence="10 11" key="1">
    <citation type="submission" date="2020-12" db="EMBL/GenBank/DDBJ databases">
        <title>FDA dAtabase for Regulatory Grade micrObial Sequences (FDA-ARGOS): Supporting development and validation of Infectious Disease Dx tests.</title>
        <authorList>
            <person name="Sproer C."/>
            <person name="Gronow S."/>
            <person name="Severitt S."/>
            <person name="Schroder I."/>
            <person name="Tallon L."/>
            <person name="Sadzewicz L."/>
            <person name="Zhao X."/>
            <person name="Boylan J."/>
            <person name="Ott S."/>
            <person name="Bowen H."/>
            <person name="Vavikolanu K."/>
            <person name="Mehta A."/>
            <person name="Aluvathingal J."/>
            <person name="Nadendla S."/>
            <person name="Lowell S."/>
            <person name="Myers T."/>
            <person name="Yan Y."/>
            <person name="Sichtig H."/>
        </authorList>
    </citation>
    <scope>NUCLEOTIDE SEQUENCE [LARGE SCALE GENOMIC DNA]</scope>
    <source>
        <strain evidence="10 11">FDAARGOS_990</strain>
    </source>
</reference>
<dbReference type="GO" id="GO:0005886">
    <property type="term" value="C:plasma membrane"/>
    <property type="evidence" value="ECO:0007669"/>
    <property type="project" value="TreeGrafter"/>
</dbReference>
<dbReference type="EMBL" id="CP065989">
    <property type="protein sequence ID" value="QQB14776.1"/>
    <property type="molecule type" value="Genomic_DNA"/>
</dbReference>
<protein>
    <submittedName>
        <fullName evidence="10">Cytosine permease</fullName>
    </submittedName>
</protein>